<evidence type="ECO:0000313" key="1">
    <source>
        <dbReference type="EMBL" id="ACO76805.1"/>
    </source>
</evidence>
<accession>C1DKE2</accession>
<reference evidence="1 2" key="1">
    <citation type="journal article" date="2009" name="J. Bacteriol.">
        <title>Genome sequence of Azotobacter vinelandii, an obligate aerobe specialized to support diverse anaerobic metabolic processes.</title>
        <authorList>
            <person name="Setubal J.C."/>
            <person name="dos Santos P."/>
            <person name="Goldman B.S."/>
            <person name="Ertesvag H."/>
            <person name="Espin G."/>
            <person name="Rubio L.M."/>
            <person name="Valla S."/>
            <person name="Almeida N.F."/>
            <person name="Balasubramanian D."/>
            <person name="Cromes L."/>
            <person name="Curatti L."/>
            <person name="Du Z."/>
            <person name="Godsy E."/>
            <person name="Goodner B."/>
            <person name="Hellner-Burris K."/>
            <person name="Hernandez J.A."/>
            <person name="Houmiel K."/>
            <person name="Imperial J."/>
            <person name="Kennedy C."/>
            <person name="Larson T.J."/>
            <person name="Latreille P."/>
            <person name="Ligon L.S."/>
            <person name="Lu J."/>
            <person name="Maerk M."/>
            <person name="Miller N.M."/>
            <person name="Norton S."/>
            <person name="O'Carroll I.P."/>
            <person name="Paulsen I."/>
            <person name="Raulfs E.C."/>
            <person name="Roemer R."/>
            <person name="Rosser J."/>
            <person name="Segura D."/>
            <person name="Slater S."/>
            <person name="Stricklin S.L."/>
            <person name="Studholme D.J."/>
            <person name="Sun J."/>
            <person name="Viana C.J."/>
            <person name="Wallin E."/>
            <person name="Wang B."/>
            <person name="Wheeler C."/>
            <person name="Zhu H."/>
            <person name="Dean D.R."/>
            <person name="Dixon R."/>
            <person name="Wood D."/>
        </authorList>
    </citation>
    <scope>NUCLEOTIDE SEQUENCE [LARGE SCALE GENOMIC DNA]</scope>
    <source>
        <strain evidence="2">DJ / ATCC BAA-1303</strain>
    </source>
</reference>
<keyword evidence="2" id="KW-1185">Reference proteome</keyword>
<dbReference type="STRING" id="322710.Avin_05520"/>
<dbReference type="AlphaFoldDB" id="C1DKE2"/>
<dbReference type="HOGENOM" id="CLU_3179668_0_0_6"/>
<dbReference type="KEGG" id="avn:Avin_05520"/>
<sequence>MTATTAAANGGGRLLPSAVRSYNRLRSPVDAFTPRPLQCQAKSDLR</sequence>
<gene>
    <name evidence="1" type="ordered locus">Avin_05520</name>
</gene>
<name>C1DKE2_AZOVD</name>
<dbReference type="EnsemblBacteria" id="ACO76805">
    <property type="protein sequence ID" value="ACO76805"/>
    <property type="gene ID" value="Avin_05520"/>
</dbReference>
<protein>
    <submittedName>
        <fullName evidence="1">Uncharacterized protein</fullName>
    </submittedName>
</protein>
<dbReference type="Proteomes" id="UP000002424">
    <property type="component" value="Chromosome"/>
</dbReference>
<dbReference type="EMBL" id="CP001157">
    <property type="protein sequence ID" value="ACO76805.1"/>
    <property type="molecule type" value="Genomic_DNA"/>
</dbReference>
<proteinExistence type="predicted"/>
<organism evidence="1 2">
    <name type="scientific">Azotobacter vinelandii (strain DJ / ATCC BAA-1303)</name>
    <dbReference type="NCBI Taxonomy" id="322710"/>
    <lineage>
        <taxon>Bacteria</taxon>
        <taxon>Pseudomonadati</taxon>
        <taxon>Pseudomonadota</taxon>
        <taxon>Gammaproteobacteria</taxon>
        <taxon>Pseudomonadales</taxon>
        <taxon>Pseudomonadaceae</taxon>
        <taxon>Azotobacter</taxon>
    </lineage>
</organism>
<evidence type="ECO:0000313" key="2">
    <source>
        <dbReference type="Proteomes" id="UP000002424"/>
    </source>
</evidence>